<feature type="compositionally biased region" description="Basic and acidic residues" evidence="1">
    <location>
        <begin position="54"/>
        <end position="63"/>
    </location>
</feature>
<name>A0AAD5M4Q4_PARTN</name>
<dbReference type="EMBL" id="JAHQIW010001009">
    <property type="protein sequence ID" value="KAJ1351110.1"/>
    <property type="molecule type" value="Genomic_DNA"/>
</dbReference>
<dbReference type="AlphaFoldDB" id="A0AAD5M4Q4"/>
<feature type="region of interest" description="Disordered" evidence="1">
    <location>
        <begin position="439"/>
        <end position="499"/>
    </location>
</feature>
<feature type="region of interest" description="Disordered" evidence="1">
    <location>
        <begin position="44"/>
        <end position="120"/>
    </location>
</feature>
<feature type="region of interest" description="Disordered" evidence="1">
    <location>
        <begin position="187"/>
        <end position="400"/>
    </location>
</feature>
<gene>
    <name evidence="2" type="ORF">KIN20_007061</name>
</gene>
<evidence type="ECO:0000313" key="3">
    <source>
        <dbReference type="Proteomes" id="UP001196413"/>
    </source>
</evidence>
<feature type="compositionally biased region" description="Polar residues" evidence="1">
    <location>
        <begin position="187"/>
        <end position="197"/>
    </location>
</feature>
<feature type="compositionally biased region" description="Basic and acidic residues" evidence="1">
    <location>
        <begin position="274"/>
        <end position="299"/>
    </location>
</feature>
<evidence type="ECO:0000313" key="2">
    <source>
        <dbReference type="EMBL" id="KAJ1351110.1"/>
    </source>
</evidence>
<dbReference type="Proteomes" id="UP001196413">
    <property type="component" value="Unassembled WGS sequence"/>
</dbReference>
<comment type="caution">
    <text evidence="2">The sequence shown here is derived from an EMBL/GenBank/DDBJ whole genome shotgun (WGS) entry which is preliminary data.</text>
</comment>
<sequence length="499" mass="54928">MKCARSVSTTFFEGDEIIKQGDESVVKKRILRREAAKKAKLEAEELAKNPVPHLPKECKEPKKPTTKPSAKGPLLVANDVKEAVVPKPPSSIPDKKSSTESITSSVTNRTVPPTTKEGRLSIVDVMKPNKKAEFEEKVEKEVVVPKKKIGDPSAQRVEKKKGTVTSRVAALSSRFSVADSNVNTFLDMSSGRSLTTRNVDHPKKPLALPKKDKIESDKPLVAKANQQSSEVAESPKGLVLKNETTRQTTVANGHESDMKNLTTNNKVNVPKRSLSKEQRVRKPAVEVEKTDAAKVEKTSAAKTTVKQKKAVRKDEKIELSEKRPLSNMSEEKAVINKSESDEQQRTIRNKSEEVKKSLPIEKKVKKSTSVATSKKSKDTVEPKKLITDIPKQSNGVLPGKQAIGTMATKSVIKGVVSKFEASGDLTSEKKNKIETIKKRNDNLPRAIPEREKSPELIGEKAPSVEPSLKMTKRKRNPEKNAATGKRAMIKDNIRLNGTG</sequence>
<feature type="compositionally biased region" description="Basic and acidic residues" evidence="1">
    <location>
        <begin position="198"/>
        <end position="220"/>
    </location>
</feature>
<feature type="compositionally biased region" description="Basic and acidic residues" evidence="1">
    <location>
        <begin position="312"/>
        <end position="362"/>
    </location>
</feature>
<feature type="compositionally biased region" description="Polar residues" evidence="1">
    <location>
        <begin position="99"/>
        <end position="113"/>
    </location>
</feature>
<organism evidence="2 3">
    <name type="scientific">Parelaphostrongylus tenuis</name>
    <name type="common">Meningeal worm</name>
    <dbReference type="NCBI Taxonomy" id="148309"/>
    <lineage>
        <taxon>Eukaryota</taxon>
        <taxon>Metazoa</taxon>
        <taxon>Ecdysozoa</taxon>
        <taxon>Nematoda</taxon>
        <taxon>Chromadorea</taxon>
        <taxon>Rhabditida</taxon>
        <taxon>Rhabditina</taxon>
        <taxon>Rhabditomorpha</taxon>
        <taxon>Strongyloidea</taxon>
        <taxon>Metastrongylidae</taxon>
        <taxon>Parelaphostrongylus</taxon>
    </lineage>
</organism>
<accession>A0AAD5M4Q4</accession>
<proteinExistence type="predicted"/>
<feature type="compositionally biased region" description="Basic and acidic residues" evidence="1">
    <location>
        <begin position="439"/>
        <end position="458"/>
    </location>
</feature>
<reference evidence="2" key="1">
    <citation type="submission" date="2021-06" db="EMBL/GenBank/DDBJ databases">
        <title>Parelaphostrongylus tenuis whole genome reference sequence.</title>
        <authorList>
            <person name="Garwood T.J."/>
            <person name="Larsen P.A."/>
            <person name="Fountain-Jones N.M."/>
            <person name="Garbe J.R."/>
            <person name="Macchietto M.G."/>
            <person name="Kania S.A."/>
            <person name="Gerhold R.W."/>
            <person name="Richards J.E."/>
            <person name="Wolf T.M."/>
        </authorList>
    </citation>
    <scope>NUCLEOTIDE SEQUENCE</scope>
    <source>
        <strain evidence="2">MNPRO001-30</strain>
        <tissue evidence="2">Meninges</tissue>
    </source>
</reference>
<evidence type="ECO:0000256" key="1">
    <source>
        <dbReference type="SAM" id="MobiDB-lite"/>
    </source>
</evidence>
<keyword evidence="3" id="KW-1185">Reference proteome</keyword>
<feature type="compositionally biased region" description="Basic and acidic residues" evidence="1">
    <location>
        <begin position="375"/>
        <end position="386"/>
    </location>
</feature>
<protein>
    <submittedName>
        <fullName evidence="2">Uncharacterized protein</fullName>
    </submittedName>
</protein>